<feature type="signal peptide" evidence="5">
    <location>
        <begin position="1"/>
        <end position="28"/>
    </location>
</feature>
<dbReference type="InterPro" id="IPR050682">
    <property type="entry name" value="ModA/WtpA"/>
</dbReference>
<dbReference type="PANTHER" id="PTHR30632:SF0">
    <property type="entry name" value="SULFATE-BINDING PROTEIN"/>
    <property type="match status" value="1"/>
</dbReference>
<comment type="similarity">
    <text evidence="1">Belongs to the bacterial solute-binding protein ModA family.</text>
</comment>
<dbReference type="InterPro" id="IPR005950">
    <property type="entry name" value="ModA"/>
</dbReference>
<evidence type="ECO:0000313" key="6">
    <source>
        <dbReference type="EMBL" id="QJY50543.1"/>
    </source>
</evidence>
<sequence>MKVRLLAVGAAVLVLAGCGGSATGSAPAEPGPGARTLTVFAASSLTDVFTELEARFEAAEPGVDVVLNYGASSDLAQQLVNGGPADVFASASTATMTTVVDAGLLDGEPTVFARNRLEIVTAPGNPEGITGFADLARPDLQVVVCAPQVPCGAAVEKIETATGITLAPVSEEPDVRSTLGRVTTGNADAGLVYVTDVASAGGAVEGIAFPEADQAVTDYPIAVLASAPQAELARAWTALVTGADGRAVLADAGFVGAP</sequence>
<feature type="binding site" evidence="4">
    <location>
        <position position="175"/>
    </location>
    <ligand>
        <name>molybdate</name>
        <dbReference type="ChEBI" id="CHEBI:36264"/>
    </ligand>
</feature>
<dbReference type="PROSITE" id="PS51257">
    <property type="entry name" value="PROKAR_LIPOPROTEIN"/>
    <property type="match status" value="1"/>
</dbReference>
<gene>
    <name evidence="6" type="primary">modA</name>
    <name evidence="6" type="ORF">HOP40_10895</name>
</gene>
<feature type="chain" id="PRO_5026718966" evidence="5">
    <location>
        <begin position="29"/>
        <end position="258"/>
    </location>
</feature>
<dbReference type="PIRSF" id="PIRSF004846">
    <property type="entry name" value="ModA"/>
    <property type="match status" value="1"/>
</dbReference>
<evidence type="ECO:0000256" key="3">
    <source>
        <dbReference type="ARBA" id="ARBA00022729"/>
    </source>
</evidence>
<dbReference type="CDD" id="cd13538">
    <property type="entry name" value="PBP2_ModA_like_1"/>
    <property type="match status" value="1"/>
</dbReference>
<evidence type="ECO:0000256" key="2">
    <source>
        <dbReference type="ARBA" id="ARBA00022723"/>
    </source>
</evidence>
<organism evidence="6 7">
    <name type="scientific">Pseudonocardia broussonetiae</name>
    <dbReference type="NCBI Taxonomy" id="2736640"/>
    <lineage>
        <taxon>Bacteria</taxon>
        <taxon>Bacillati</taxon>
        <taxon>Actinomycetota</taxon>
        <taxon>Actinomycetes</taxon>
        <taxon>Pseudonocardiales</taxon>
        <taxon>Pseudonocardiaceae</taxon>
        <taxon>Pseudonocardia</taxon>
    </lineage>
</organism>
<dbReference type="GO" id="GO:0046872">
    <property type="term" value="F:metal ion binding"/>
    <property type="evidence" value="ECO:0007669"/>
    <property type="project" value="UniProtKB-KW"/>
</dbReference>
<dbReference type="Proteomes" id="UP000505377">
    <property type="component" value="Chromosome"/>
</dbReference>
<proteinExistence type="inferred from homology"/>
<dbReference type="SUPFAM" id="SSF53850">
    <property type="entry name" value="Periplasmic binding protein-like II"/>
    <property type="match status" value="1"/>
</dbReference>
<dbReference type="Pfam" id="PF13531">
    <property type="entry name" value="SBP_bac_11"/>
    <property type="match status" value="1"/>
</dbReference>
<dbReference type="Gene3D" id="3.40.190.10">
    <property type="entry name" value="Periplasmic binding protein-like II"/>
    <property type="match status" value="2"/>
</dbReference>
<dbReference type="PANTHER" id="PTHR30632">
    <property type="entry name" value="MOLYBDATE-BINDING PERIPLASMIC PROTEIN"/>
    <property type="match status" value="1"/>
</dbReference>
<evidence type="ECO:0000313" key="7">
    <source>
        <dbReference type="Proteomes" id="UP000505377"/>
    </source>
</evidence>
<accession>A0A6M6JTH3</accession>
<evidence type="ECO:0000256" key="5">
    <source>
        <dbReference type="SAM" id="SignalP"/>
    </source>
</evidence>
<name>A0A6M6JTH3_9PSEU</name>
<keyword evidence="3 5" id="KW-0732">Signal</keyword>
<protein>
    <submittedName>
        <fullName evidence="6">Molybdate ABC transporter substrate-binding protein</fullName>
    </submittedName>
</protein>
<feature type="binding site" evidence="4">
    <location>
        <position position="72"/>
    </location>
    <ligand>
        <name>molybdate</name>
        <dbReference type="ChEBI" id="CHEBI:36264"/>
    </ligand>
</feature>
<keyword evidence="2 4" id="KW-0479">Metal-binding</keyword>
<evidence type="ECO:0000256" key="1">
    <source>
        <dbReference type="ARBA" id="ARBA00009175"/>
    </source>
</evidence>
<dbReference type="GO" id="GO:0015689">
    <property type="term" value="P:molybdate ion transport"/>
    <property type="evidence" value="ECO:0007669"/>
    <property type="project" value="InterPro"/>
</dbReference>
<feature type="binding site" evidence="4">
    <location>
        <position position="193"/>
    </location>
    <ligand>
        <name>molybdate</name>
        <dbReference type="ChEBI" id="CHEBI:36264"/>
    </ligand>
</feature>
<evidence type="ECO:0000256" key="4">
    <source>
        <dbReference type="PIRSR" id="PIRSR004846-1"/>
    </source>
</evidence>
<dbReference type="NCBIfam" id="TIGR01256">
    <property type="entry name" value="modA"/>
    <property type="match status" value="1"/>
</dbReference>
<dbReference type="GO" id="GO:0030973">
    <property type="term" value="F:molybdate ion binding"/>
    <property type="evidence" value="ECO:0007669"/>
    <property type="project" value="TreeGrafter"/>
</dbReference>
<dbReference type="AlphaFoldDB" id="A0A6M6JTH3"/>
<keyword evidence="7" id="KW-1185">Reference proteome</keyword>
<feature type="binding site" evidence="4">
    <location>
        <position position="44"/>
    </location>
    <ligand>
        <name>molybdate</name>
        <dbReference type="ChEBI" id="CHEBI:36264"/>
    </ligand>
</feature>
<reference evidence="6 7" key="1">
    <citation type="submission" date="2020-05" db="EMBL/GenBank/DDBJ databases">
        <authorList>
            <person name="Mo P."/>
        </authorList>
    </citation>
    <scope>NUCLEOTIDE SEQUENCE [LARGE SCALE GENOMIC DNA]</scope>
    <source>
        <strain evidence="6 7">Gen01</strain>
    </source>
</reference>
<dbReference type="EMBL" id="CP053564">
    <property type="protein sequence ID" value="QJY50543.1"/>
    <property type="molecule type" value="Genomic_DNA"/>
</dbReference>
<dbReference type="KEGG" id="pbro:HOP40_10895"/>
<keyword evidence="4" id="KW-0500">Molybdenum</keyword>